<gene>
    <name evidence="2" type="ORF">EDC14_101077</name>
</gene>
<dbReference type="AlphaFoldDB" id="A0A4R1RU53"/>
<dbReference type="OrthoDB" id="9806350at2"/>
<keyword evidence="3" id="KW-1185">Reference proteome</keyword>
<dbReference type="EMBL" id="SLUN01000010">
    <property type="protein sequence ID" value="TCL70088.1"/>
    <property type="molecule type" value="Genomic_DNA"/>
</dbReference>
<dbReference type="InterPro" id="IPR013813">
    <property type="entry name" value="Endoribo_LPSP/chorism_mut-like"/>
</dbReference>
<dbReference type="InterPro" id="IPR035959">
    <property type="entry name" value="RutC-like_sf"/>
</dbReference>
<dbReference type="PANTHER" id="PTHR43760:SF1">
    <property type="entry name" value="ENDORIBONUCLEASE L-PSP_CHORISMATE MUTASE-LIKE DOMAIN-CONTAINING PROTEIN"/>
    <property type="match status" value="1"/>
</dbReference>
<evidence type="ECO:0000259" key="1">
    <source>
        <dbReference type="Pfam" id="PF14588"/>
    </source>
</evidence>
<evidence type="ECO:0000313" key="2">
    <source>
        <dbReference type="EMBL" id="TCL70088.1"/>
    </source>
</evidence>
<dbReference type="PANTHER" id="PTHR43760">
    <property type="entry name" value="ENDORIBONUCLEASE-RELATED"/>
    <property type="match status" value="1"/>
</dbReference>
<organism evidence="2 3">
    <name type="scientific">Hydrogenispora ethanolica</name>
    <dbReference type="NCBI Taxonomy" id="1082276"/>
    <lineage>
        <taxon>Bacteria</taxon>
        <taxon>Bacillati</taxon>
        <taxon>Bacillota</taxon>
        <taxon>Hydrogenispora</taxon>
    </lineage>
</organism>
<protein>
    <submittedName>
        <fullName evidence="2">Enamine deaminase RidA (YjgF/YER057c/UK114 family)</fullName>
    </submittedName>
</protein>
<dbReference type="CDD" id="cd02199">
    <property type="entry name" value="YjgF_YER057c_UK114_like_1"/>
    <property type="match status" value="1"/>
</dbReference>
<proteinExistence type="predicted"/>
<feature type="domain" description="Endoribonuclease L-PSP/chorismate mutase-like" evidence="1">
    <location>
        <begin position="11"/>
        <end position="133"/>
    </location>
</feature>
<reference evidence="2 3" key="1">
    <citation type="submission" date="2019-03" db="EMBL/GenBank/DDBJ databases">
        <title>Genomic Encyclopedia of Type Strains, Phase IV (KMG-IV): sequencing the most valuable type-strain genomes for metagenomic binning, comparative biology and taxonomic classification.</title>
        <authorList>
            <person name="Goeker M."/>
        </authorList>
    </citation>
    <scope>NUCLEOTIDE SEQUENCE [LARGE SCALE GENOMIC DNA]</scope>
    <source>
        <strain evidence="2 3">LX-B</strain>
    </source>
</reference>
<dbReference type="Pfam" id="PF14588">
    <property type="entry name" value="YjgF_endoribonc"/>
    <property type="match status" value="1"/>
</dbReference>
<dbReference type="RefSeq" id="WP_132014174.1">
    <property type="nucleotide sequence ID" value="NZ_SLUN01000010.1"/>
</dbReference>
<sequence>MCVYENLKKLQLELPAPPPLGGVYVPVKQVGNLLFTAGQGSTQNGVPVVAGKAGADVSIETAQNGARIAALNMLSILHQYTGDLNRIKNVVKILGFVASAPGFGDQPKVMNAASQLLVDLFGEAGRHARSAIGVNELPGNITVEIEGVFELKD</sequence>
<name>A0A4R1RU53_HYDET</name>
<dbReference type="Proteomes" id="UP000295008">
    <property type="component" value="Unassembled WGS sequence"/>
</dbReference>
<dbReference type="SUPFAM" id="SSF55298">
    <property type="entry name" value="YjgF-like"/>
    <property type="match status" value="1"/>
</dbReference>
<accession>A0A4R1RU53</accession>
<evidence type="ECO:0000313" key="3">
    <source>
        <dbReference type="Proteomes" id="UP000295008"/>
    </source>
</evidence>
<comment type="caution">
    <text evidence="2">The sequence shown here is derived from an EMBL/GenBank/DDBJ whole genome shotgun (WGS) entry which is preliminary data.</text>
</comment>
<dbReference type="Gene3D" id="3.30.1330.40">
    <property type="entry name" value="RutC-like"/>
    <property type="match status" value="1"/>
</dbReference>